<feature type="transmembrane region" description="Helical" evidence="15">
    <location>
        <begin position="166"/>
        <end position="183"/>
    </location>
</feature>
<evidence type="ECO:0000256" key="12">
    <source>
        <dbReference type="ARBA" id="ARBA00023180"/>
    </source>
</evidence>
<evidence type="ECO:0000313" key="18">
    <source>
        <dbReference type="Proteomes" id="UP000054304"/>
    </source>
</evidence>
<feature type="domain" description="MIR" evidence="16">
    <location>
        <begin position="328"/>
        <end position="383"/>
    </location>
</feature>
<dbReference type="UniPathway" id="UPA00378"/>
<dbReference type="Proteomes" id="UP000054304">
    <property type="component" value="Unassembled WGS sequence"/>
</dbReference>
<comment type="similarity">
    <text evidence="3 15">Belongs to the glycosyltransferase 39 family.</text>
</comment>
<comment type="pathway">
    <text evidence="2 15">Protein modification; protein glycosylation.</text>
</comment>
<evidence type="ECO:0000256" key="14">
    <source>
        <dbReference type="ARBA" id="ARBA00045102"/>
    </source>
</evidence>
<reference evidence="17 18" key="1">
    <citation type="submission" date="2014-12" db="EMBL/GenBank/DDBJ databases">
        <authorList>
            <person name="Neuveglise Cecile"/>
        </authorList>
    </citation>
    <scope>NUCLEOTIDE SEQUENCE [LARGE SCALE GENOMIC DNA]</scope>
    <source>
        <strain evidence="17 18">CBS 12615</strain>
    </source>
</reference>
<feature type="domain" description="MIR" evidence="16">
    <location>
        <begin position="460"/>
        <end position="518"/>
    </location>
</feature>
<feature type="transmembrane region" description="Helical" evidence="15">
    <location>
        <begin position="670"/>
        <end position="689"/>
    </location>
</feature>
<dbReference type="InterPro" id="IPR003342">
    <property type="entry name" value="ArnT-like_N"/>
</dbReference>
<dbReference type="PANTHER" id="PTHR10050:SF46">
    <property type="entry name" value="PROTEIN O-MANNOSYL-TRANSFERASE 2"/>
    <property type="match status" value="1"/>
</dbReference>
<dbReference type="InterPro" id="IPR032421">
    <property type="entry name" value="PMT_4TMC"/>
</dbReference>
<dbReference type="Pfam" id="PF02366">
    <property type="entry name" value="PMT"/>
    <property type="match status" value="1"/>
</dbReference>
<sequence>MPATGFQVSSENGALKQRFGADIAKNATPKLEPEDETKVTIDAGNTPLKSLEQVVMPVVFTLLGFATRMYRIGVNNHVVWDEAHFGKFGSYYLRHEFYHDVHPPLGKMLVGLSGFLAGYNGSWDFPSGEEYPDYLDYVKMRIFNATFSALCVPVAYFTAKEIGFSLPTVWLFTILVIFENSYATLGRFILLDSMLLFFTVTSVYCFVVFHNQRAKPFGRKWWKWLVLTGLSLGCAISVKMVGLFVITLVGIYTVVDLWNLLGDKKVSKKQYVGHWLARIVSLIIIPFLVFLACFKIHFDLLSHSGTGDANMPSLFQAGLIGTDVGEGPRDVALGSSSVSIKNQALGGALLHSHVQGYPEGSNQQQVTCYGHKDSNNNWTFDRVRPLPAWTDEEHDIEFIEPGAAYRIVHPNTGKNLHTHEIPAPLTKSAWEVSGYGTATVGDEKDHWVVEVVAQHGAENSSRLHPLTSAVRFRNAALGCYLAQTGNSLPEWGFRQSEVACLKNPFRRDKRTWWNVETHTNDKLPERPADFKYPKLSFIKNFIHLNLAMMATNNALVPDPDKLDNLASSAWQWPSLNVGIRLCGWGDETPKYFLMGSPASTWPSTVAVFGFMALIVILLLRWQRQYADLSSPQSLNLFMMGGFYPLLGWGLHYAPFVIMSRVTYVHHYLPALYFALLILCYLFEVGLNHFGKSKAGTLSKTLLYTFYSGLVIYGFYYFSPISFGMEGPSSDYSYMNWFKSWTIS</sequence>
<dbReference type="InterPro" id="IPR027005">
    <property type="entry name" value="PMT-like"/>
</dbReference>
<dbReference type="Pfam" id="PF02815">
    <property type="entry name" value="MIR"/>
    <property type="match status" value="1"/>
</dbReference>
<dbReference type="Gene3D" id="2.80.10.50">
    <property type="match status" value="1"/>
</dbReference>
<feature type="domain" description="MIR" evidence="16">
    <location>
        <begin position="396"/>
        <end position="452"/>
    </location>
</feature>
<dbReference type="InterPro" id="IPR016093">
    <property type="entry name" value="MIR_motif"/>
</dbReference>
<evidence type="ECO:0000256" key="15">
    <source>
        <dbReference type="RuleBase" id="RU367007"/>
    </source>
</evidence>
<evidence type="ECO:0000256" key="9">
    <source>
        <dbReference type="ARBA" id="ARBA00022824"/>
    </source>
</evidence>
<keyword evidence="6 15" id="KW-0808">Transferase</keyword>
<feature type="transmembrane region" description="Helical" evidence="15">
    <location>
        <begin position="601"/>
        <end position="621"/>
    </location>
</feature>
<keyword evidence="12" id="KW-0325">Glycoprotein</keyword>
<dbReference type="OrthoDB" id="292747at2759"/>
<evidence type="ECO:0000259" key="16">
    <source>
        <dbReference type="PROSITE" id="PS50919"/>
    </source>
</evidence>
<keyword evidence="9 15" id="KW-0256">Endoplasmic reticulum</keyword>
<evidence type="ECO:0000256" key="1">
    <source>
        <dbReference type="ARBA" id="ARBA00004477"/>
    </source>
</evidence>
<dbReference type="HOGENOM" id="CLU_008438_5_0_1"/>
<evidence type="ECO:0000256" key="13">
    <source>
        <dbReference type="ARBA" id="ARBA00045085"/>
    </source>
</evidence>
<feature type="transmembrane region" description="Helical" evidence="15">
    <location>
        <begin position="222"/>
        <end position="255"/>
    </location>
</feature>
<evidence type="ECO:0000256" key="10">
    <source>
        <dbReference type="ARBA" id="ARBA00022989"/>
    </source>
</evidence>
<dbReference type="AlphaFoldDB" id="A0A0C7MVM9"/>
<feature type="transmembrane region" description="Helical" evidence="15">
    <location>
        <begin position="142"/>
        <end position="159"/>
    </location>
</feature>
<proteinExistence type="inferred from homology"/>
<dbReference type="EC" id="2.4.1.109" evidence="4 15"/>
<comment type="function">
    <text evidence="15">Transfers mannose from Dol-P-mannose to Ser or Thr residues on proteins.</text>
</comment>
<evidence type="ECO:0000256" key="11">
    <source>
        <dbReference type="ARBA" id="ARBA00023136"/>
    </source>
</evidence>
<dbReference type="GO" id="GO:0004169">
    <property type="term" value="F:dolichyl-phosphate-mannose-protein mannosyltransferase activity"/>
    <property type="evidence" value="ECO:0007669"/>
    <property type="project" value="UniProtKB-UniRule"/>
</dbReference>
<dbReference type="EMBL" id="LN736368">
    <property type="protein sequence ID" value="CEP64001.1"/>
    <property type="molecule type" value="Genomic_DNA"/>
</dbReference>
<organism evidence="17 18">
    <name type="scientific">Lachancea lanzarotensis</name>
    <dbReference type="NCBI Taxonomy" id="1245769"/>
    <lineage>
        <taxon>Eukaryota</taxon>
        <taxon>Fungi</taxon>
        <taxon>Dikarya</taxon>
        <taxon>Ascomycota</taxon>
        <taxon>Saccharomycotina</taxon>
        <taxon>Saccharomycetes</taxon>
        <taxon>Saccharomycetales</taxon>
        <taxon>Saccharomycetaceae</taxon>
        <taxon>Lachancea</taxon>
    </lineage>
</organism>
<name>A0A0C7MVM9_9SACH</name>
<protein>
    <recommendedName>
        <fullName evidence="4 15">Dolichyl-phosphate-mannose--protein mannosyltransferase</fullName>
        <ecNumber evidence="4 15">2.4.1.109</ecNumber>
    </recommendedName>
</protein>
<dbReference type="Pfam" id="PF16192">
    <property type="entry name" value="PMT_4TMC"/>
    <property type="match status" value="1"/>
</dbReference>
<evidence type="ECO:0000256" key="4">
    <source>
        <dbReference type="ARBA" id="ARBA00012839"/>
    </source>
</evidence>
<keyword evidence="10 15" id="KW-1133">Transmembrane helix</keyword>
<evidence type="ECO:0000256" key="8">
    <source>
        <dbReference type="ARBA" id="ARBA00022737"/>
    </source>
</evidence>
<dbReference type="SUPFAM" id="SSF82109">
    <property type="entry name" value="MIR domain"/>
    <property type="match status" value="1"/>
</dbReference>
<evidence type="ECO:0000256" key="3">
    <source>
        <dbReference type="ARBA" id="ARBA00007222"/>
    </source>
</evidence>
<feature type="transmembrane region" description="Helical" evidence="15">
    <location>
        <begin position="189"/>
        <end position="210"/>
    </location>
</feature>
<dbReference type="PROSITE" id="PS50919">
    <property type="entry name" value="MIR"/>
    <property type="match status" value="3"/>
</dbReference>
<keyword evidence="8" id="KW-0677">Repeat</keyword>
<evidence type="ECO:0000256" key="2">
    <source>
        <dbReference type="ARBA" id="ARBA00004922"/>
    </source>
</evidence>
<accession>A0A0C7MVM9</accession>
<feature type="transmembrane region" description="Helical" evidence="15">
    <location>
        <begin position="633"/>
        <end position="650"/>
    </location>
</feature>
<dbReference type="RefSeq" id="XP_022630213.1">
    <property type="nucleotide sequence ID" value="XM_022770920.1"/>
</dbReference>
<keyword evidence="5 15" id="KW-0328">Glycosyltransferase</keyword>
<comment type="catalytic activity">
    <reaction evidence="13 15">
        <text>a di-trans,poly-cis-dolichyl beta-D-mannosyl phosphate + L-threonyl-[protein] = 3-O-(alpha-D-mannosyl)-L-threonyl-[protein] + a di-trans,poly-cis-dolichyl phosphate + H(+)</text>
        <dbReference type="Rhea" id="RHEA:53396"/>
        <dbReference type="Rhea" id="RHEA-COMP:11060"/>
        <dbReference type="Rhea" id="RHEA-COMP:13547"/>
        <dbReference type="Rhea" id="RHEA-COMP:19498"/>
        <dbReference type="Rhea" id="RHEA-COMP:19501"/>
        <dbReference type="ChEBI" id="CHEBI:15378"/>
        <dbReference type="ChEBI" id="CHEBI:30013"/>
        <dbReference type="ChEBI" id="CHEBI:57683"/>
        <dbReference type="ChEBI" id="CHEBI:58211"/>
        <dbReference type="ChEBI" id="CHEBI:137323"/>
        <dbReference type="EC" id="2.4.1.109"/>
    </reaction>
</comment>
<evidence type="ECO:0000256" key="7">
    <source>
        <dbReference type="ARBA" id="ARBA00022692"/>
    </source>
</evidence>
<keyword evidence="18" id="KW-1185">Reference proteome</keyword>
<dbReference type="SMART" id="SM00472">
    <property type="entry name" value="MIR"/>
    <property type="match status" value="3"/>
</dbReference>
<dbReference type="STRING" id="1245769.A0A0C7MVM9"/>
<comment type="catalytic activity">
    <reaction evidence="14 15">
        <text>a di-trans,poly-cis-dolichyl beta-D-mannosyl phosphate + L-seryl-[protein] = 3-O-(alpha-D-mannosyl)-L-seryl-[protein] + a di-trans,poly-cis-dolichyl phosphate + H(+)</text>
        <dbReference type="Rhea" id="RHEA:17377"/>
        <dbReference type="Rhea" id="RHEA-COMP:9863"/>
        <dbReference type="Rhea" id="RHEA-COMP:13546"/>
        <dbReference type="Rhea" id="RHEA-COMP:19498"/>
        <dbReference type="Rhea" id="RHEA-COMP:19501"/>
        <dbReference type="ChEBI" id="CHEBI:15378"/>
        <dbReference type="ChEBI" id="CHEBI:29999"/>
        <dbReference type="ChEBI" id="CHEBI:57683"/>
        <dbReference type="ChEBI" id="CHEBI:58211"/>
        <dbReference type="ChEBI" id="CHEBI:137321"/>
        <dbReference type="EC" id="2.4.1.109"/>
    </reaction>
</comment>
<dbReference type="PANTHER" id="PTHR10050">
    <property type="entry name" value="DOLICHYL-PHOSPHATE-MANNOSE--PROTEIN MANNOSYLTRANSFERASE"/>
    <property type="match status" value="1"/>
</dbReference>
<comment type="subcellular location">
    <subcellularLocation>
        <location evidence="1 15">Endoplasmic reticulum membrane</location>
        <topology evidence="1 15">Multi-pass membrane protein</topology>
    </subcellularLocation>
</comment>
<dbReference type="GO" id="GO:0031502">
    <property type="term" value="C:dolichyl-phosphate-mannose-protein mannosyltransferase complex"/>
    <property type="evidence" value="ECO:0007669"/>
    <property type="project" value="UniProtKB-ARBA"/>
</dbReference>
<evidence type="ECO:0000256" key="6">
    <source>
        <dbReference type="ARBA" id="ARBA00022679"/>
    </source>
</evidence>
<dbReference type="FunFam" id="2.80.10.50:FF:000012">
    <property type="entry name" value="Protein O-mannosyl-transferase 1"/>
    <property type="match status" value="1"/>
</dbReference>
<dbReference type="InterPro" id="IPR036300">
    <property type="entry name" value="MIR_dom_sf"/>
</dbReference>
<feature type="transmembrane region" description="Helical" evidence="15">
    <location>
        <begin position="701"/>
        <end position="718"/>
    </location>
</feature>
<evidence type="ECO:0000313" key="17">
    <source>
        <dbReference type="EMBL" id="CEP64001.1"/>
    </source>
</evidence>
<dbReference type="CDD" id="cd23284">
    <property type="entry name" value="beta-trefoil_MIR_PMT2-like"/>
    <property type="match status" value="1"/>
</dbReference>
<keyword evidence="7 15" id="KW-0812">Transmembrane</keyword>
<feature type="transmembrane region" description="Helical" evidence="15">
    <location>
        <begin position="275"/>
        <end position="294"/>
    </location>
</feature>
<gene>
    <name evidence="17" type="ORF">LALA0_S09e07382g</name>
</gene>
<keyword evidence="11 15" id="KW-0472">Membrane</keyword>
<evidence type="ECO:0000256" key="5">
    <source>
        <dbReference type="ARBA" id="ARBA00022676"/>
    </source>
</evidence>
<dbReference type="GeneID" id="34687528"/>